<dbReference type="Pfam" id="PF11268">
    <property type="entry name" value="DUF3071"/>
    <property type="match status" value="1"/>
</dbReference>
<dbReference type="InterPro" id="IPR047682">
    <property type="entry name" value="SepH-like"/>
</dbReference>
<keyword evidence="4" id="KW-1185">Reference proteome</keyword>
<evidence type="ECO:0000256" key="1">
    <source>
        <dbReference type="SAM" id="MobiDB-lite"/>
    </source>
</evidence>
<feature type="region of interest" description="Disordered" evidence="1">
    <location>
        <begin position="210"/>
        <end position="286"/>
    </location>
</feature>
<dbReference type="STRING" id="1072256.CUTER_03210"/>
<proteinExistence type="predicted"/>
<sequence length="286" mass="30487">MRDVQLNAEDSTASCLVFTDDAGERFSLTISDEVRAALRRVFNEPGAASSSAPTGSSSTLPLRPRDIQARIRAGASAEELAESMGVAPARIANYAHPVLLERKQMAELAKASHPVRGDVPATLTLSETLATAFGARGLPFHSATWTATKQPQGPWVVTVSWHAGLSDNEASWTLERSGTGMHAHARNAVAADLIDPDFVQPVRSLTSIGRGVRYDEPMPAKANSDPGAKDQPSSAHDGELDGEELATTPEPTAPSSRGGGRTRKSTTPRWEDVLLGVRSNAKRPHR</sequence>
<dbReference type="AlphaFoldDB" id="A0A0G3HBA3"/>
<evidence type="ECO:0000313" key="4">
    <source>
        <dbReference type="Proteomes" id="UP000035548"/>
    </source>
</evidence>
<gene>
    <name evidence="3" type="ORF">CUTER_03210</name>
</gene>
<accession>A0A0G3HBA3</accession>
<dbReference type="OrthoDB" id="5180791at2"/>
<reference evidence="4" key="2">
    <citation type="submission" date="2015-05" db="EMBL/GenBank/DDBJ databases">
        <title>Complete genome sequence of Corynebacterium uterequi DSM 45634, isolated from the uterus of a maiden mare.</title>
        <authorList>
            <person name="Ruckert C."/>
            <person name="Albersmeier A."/>
            <person name="Winkler A."/>
            <person name="Tauch A."/>
        </authorList>
    </citation>
    <scope>NUCLEOTIDE SEQUENCE [LARGE SCALE GENOMIC DNA]</scope>
    <source>
        <strain evidence="4">DSM 45634</strain>
    </source>
</reference>
<feature type="domain" description="DUF3071" evidence="2">
    <location>
        <begin position="1"/>
        <end position="173"/>
    </location>
</feature>
<dbReference type="PATRIC" id="fig|1072256.5.peg.636"/>
<dbReference type="EMBL" id="CP011546">
    <property type="protein sequence ID" value="AKK10651.1"/>
    <property type="molecule type" value="Genomic_DNA"/>
</dbReference>
<evidence type="ECO:0000313" key="3">
    <source>
        <dbReference type="EMBL" id="AKK10651.1"/>
    </source>
</evidence>
<dbReference type="NCBIfam" id="NF040712">
    <property type="entry name" value="SepH"/>
    <property type="match status" value="1"/>
</dbReference>
<organism evidence="3 4">
    <name type="scientific">Corynebacterium uterequi</name>
    <dbReference type="NCBI Taxonomy" id="1072256"/>
    <lineage>
        <taxon>Bacteria</taxon>
        <taxon>Bacillati</taxon>
        <taxon>Actinomycetota</taxon>
        <taxon>Actinomycetes</taxon>
        <taxon>Mycobacteriales</taxon>
        <taxon>Corynebacteriaceae</taxon>
        <taxon>Corynebacterium</taxon>
    </lineage>
</organism>
<name>A0A0G3HBA3_9CORY</name>
<dbReference type="InterPro" id="IPR021421">
    <property type="entry name" value="DUF3071"/>
</dbReference>
<protein>
    <submittedName>
        <fullName evidence="3">Putative DUF3071 family protein</fullName>
    </submittedName>
</protein>
<reference evidence="3 4" key="1">
    <citation type="journal article" date="2015" name="Genome Announc.">
        <title>Virulence Factor Genes Detected in the Complete Genome Sequence of Corynebacterium uterequi DSM 45634, Isolated from the Uterus of a Maiden Mare.</title>
        <authorList>
            <person name="Ruckert C."/>
            <person name="Kriete M."/>
            <person name="Jaenicke S."/>
            <person name="Winkler A."/>
            <person name="Tauch A."/>
        </authorList>
    </citation>
    <scope>NUCLEOTIDE SEQUENCE [LARGE SCALE GENOMIC DNA]</scope>
    <source>
        <strain evidence="3 4">DSM 45634</strain>
    </source>
</reference>
<dbReference type="RefSeq" id="WP_047259201.1">
    <property type="nucleotide sequence ID" value="NZ_CP011546.1"/>
</dbReference>
<dbReference type="KEGG" id="cut:CUTER_03210"/>
<evidence type="ECO:0000259" key="2">
    <source>
        <dbReference type="Pfam" id="PF11268"/>
    </source>
</evidence>
<dbReference type="Proteomes" id="UP000035548">
    <property type="component" value="Chromosome"/>
</dbReference>